<name>A0ABX3G3S9_9ACTN</name>
<dbReference type="Pfam" id="PF19674">
    <property type="entry name" value="DUF6177"/>
    <property type="match status" value="1"/>
</dbReference>
<protein>
    <submittedName>
        <fullName evidence="1">Uncharacterized protein</fullName>
    </submittedName>
</protein>
<reference evidence="1 2" key="1">
    <citation type="submission" date="2016-01" db="EMBL/GenBank/DDBJ databases">
        <title>Streptomyces amritsarensis strain MTCC 11845 genome sequencing and assembly.</title>
        <authorList>
            <person name="Sharma D."/>
            <person name="Nair G.R."/>
            <person name="Kaur G."/>
            <person name="Manhas R.K."/>
            <person name="Mayilraj S."/>
        </authorList>
    </citation>
    <scope>NUCLEOTIDE SEQUENCE [LARGE SCALE GENOMIC DNA]</scope>
    <source>
        <strain evidence="1 2">MTCC 11845</strain>
    </source>
</reference>
<sequence>MQDERCGYYDGLTGAVLTWQDDAFSPARGENGETPVADAFTQAGAGPTGERQLSVSFRTLHRPTADLVLGGALEAAWQALTGGLPAGWGASEPAGLTWSRRQLTEPAYERAPRPTWTVVVGTEELVSRYGLSRPCCASCAKPAGT</sequence>
<evidence type="ECO:0000313" key="2">
    <source>
        <dbReference type="Proteomes" id="UP000187151"/>
    </source>
</evidence>
<accession>A0ABX3G3S9</accession>
<organism evidence="1 2">
    <name type="scientific">Streptomyces amritsarensis</name>
    <dbReference type="NCBI Taxonomy" id="681158"/>
    <lineage>
        <taxon>Bacteria</taxon>
        <taxon>Bacillati</taxon>
        <taxon>Actinomycetota</taxon>
        <taxon>Actinomycetes</taxon>
        <taxon>Kitasatosporales</taxon>
        <taxon>Streptomycetaceae</taxon>
        <taxon>Streptomyces</taxon>
    </lineage>
</organism>
<dbReference type="EMBL" id="MQUR01000041">
    <property type="protein sequence ID" value="OLZ64629.1"/>
    <property type="molecule type" value="Genomic_DNA"/>
</dbReference>
<comment type="caution">
    <text evidence="1">The sequence shown here is derived from an EMBL/GenBank/DDBJ whole genome shotgun (WGS) entry which is preliminary data.</text>
</comment>
<dbReference type="Proteomes" id="UP000187151">
    <property type="component" value="Unassembled WGS sequence"/>
</dbReference>
<gene>
    <name evidence="1" type="ORF">AVW11_18515</name>
</gene>
<evidence type="ECO:0000313" key="1">
    <source>
        <dbReference type="EMBL" id="OLZ64629.1"/>
    </source>
</evidence>
<proteinExistence type="predicted"/>
<keyword evidence="2" id="KW-1185">Reference proteome</keyword>
<dbReference type="InterPro" id="IPR046175">
    <property type="entry name" value="DUF6177"/>
</dbReference>